<comment type="caution">
    <text evidence="1">The sequence shown here is derived from an EMBL/GenBank/DDBJ whole genome shotgun (WGS) entry which is preliminary data.</text>
</comment>
<sequence length="288" mass="32877">MHTAIQKKRRHPLLEQLQNKLARVHQVQGERIQIVEVFLGSICAGYTIDDLDQTTLEKMLNSDLTERLRAEFPSFKDLKIHPLFFTPAFDVAMFDNKGNKDFTNENSSFILGPTGLQRTYQQPTGWTRYGLKVLGKYENDTWLHPFRNTGNWWRGYHGTGHAYCENVTSLNALASIYKTKFKKARNAAYGHGVYCSPKPAFYEPGNSYLGRGTINLVQGTKNFEFMFQVAVKPGADTLTSASTANIWAVQNVDDIRVYGILVRDLFVFLSNCLNEMRELLNYVSIIQK</sequence>
<dbReference type="AlphaFoldDB" id="X6P2A6"/>
<organism evidence="1 2">
    <name type="scientific">Reticulomyxa filosa</name>
    <dbReference type="NCBI Taxonomy" id="46433"/>
    <lineage>
        <taxon>Eukaryota</taxon>
        <taxon>Sar</taxon>
        <taxon>Rhizaria</taxon>
        <taxon>Retaria</taxon>
        <taxon>Foraminifera</taxon>
        <taxon>Monothalamids</taxon>
        <taxon>Reticulomyxidae</taxon>
        <taxon>Reticulomyxa</taxon>
    </lineage>
</organism>
<dbReference type="EMBL" id="ASPP01004274">
    <property type="protein sequence ID" value="ETO32341.1"/>
    <property type="molecule type" value="Genomic_DNA"/>
</dbReference>
<proteinExistence type="predicted"/>
<dbReference type="OrthoDB" id="428577at2759"/>
<dbReference type="Proteomes" id="UP000023152">
    <property type="component" value="Unassembled WGS sequence"/>
</dbReference>
<name>X6P2A6_RETFI</name>
<evidence type="ECO:0000313" key="1">
    <source>
        <dbReference type="EMBL" id="ETO32341.1"/>
    </source>
</evidence>
<accession>X6P2A6</accession>
<dbReference type="PANTHER" id="PTHR36649">
    <property type="entry name" value="UBIQUITIN-LIKE DOMAIN-CONTAINING PROTEIN"/>
    <property type="match status" value="1"/>
</dbReference>
<protein>
    <submittedName>
        <fullName evidence="1">Uncharacterized protein</fullName>
    </submittedName>
</protein>
<gene>
    <name evidence="1" type="ORF">RFI_04776</name>
</gene>
<evidence type="ECO:0000313" key="2">
    <source>
        <dbReference type="Proteomes" id="UP000023152"/>
    </source>
</evidence>
<dbReference type="PANTHER" id="PTHR36649:SF29">
    <property type="entry name" value="PARP CATALYTIC DOMAIN-CONTAINING PROTEIN-RELATED"/>
    <property type="match status" value="1"/>
</dbReference>
<reference evidence="1 2" key="1">
    <citation type="journal article" date="2013" name="Curr. Biol.">
        <title>The Genome of the Foraminiferan Reticulomyxa filosa.</title>
        <authorList>
            <person name="Glockner G."/>
            <person name="Hulsmann N."/>
            <person name="Schleicher M."/>
            <person name="Noegel A.A."/>
            <person name="Eichinger L."/>
            <person name="Gallinger C."/>
            <person name="Pawlowski J."/>
            <person name="Sierra R."/>
            <person name="Euteneuer U."/>
            <person name="Pillet L."/>
            <person name="Moustafa A."/>
            <person name="Platzer M."/>
            <person name="Groth M."/>
            <person name="Szafranski K."/>
            <person name="Schliwa M."/>
        </authorList>
    </citation>
    <scope>NUCLEOTIDE SEQUENCE [LARGE SCALE GENOMIC DNA]</scope>
</reference>
<keyword evidence="2" id="KW-1185">Reference proteome</keyword>